<evidence type="ECO:0000313" key="8">
    <source>
        <dbReference type="Proteomes" id="UP000290900"/>
    </source>
</evidence>
<evidence type="ECO:0000259" key="6">
    <source>
        <dbReference type="Pfam" id="PF00150"/>
    </source>
</evidence>
<keyword evidence="3 5" id="KW-0326">Glycosidase</keyword>
<dbReference type="Proteomes" id="UP000290900">
    <property type="component" value="Unassembled WGS sequence"/>
</dbReference>
<dbReference type="Gene3D" id="3.20.20.80">
    <property type="entry name" value="Glycosidases"/>
    <property type="match status" value="1"/>
</dbReference>
<dbReference type="GO" id="GO:0005576">
    <property type="term" value="C:extracellular region"/>
    <property type="evidence" value="ECO:0007669"/>
    <property type="project" value="TreeGrafter"/>
</dbReference>
<name>A0A448YFN7_BRENA</name>
<keyword evidence="2 5" id="KW-0378">Hydrolase</keyword>
<dbReference type="InterPro" id="IPR050386">
    <property type="entry name" value="Glycosyl_hydrolase_5"/>
</dbReference>
<reference evidence="7 8" key="1">
    <citation type="submission" date="2018-12" db="EMBL/GenBank/DDBJ databases">
        <authorList>
            <person name="Tiukova I."/>
            <person name="Dainat J."/>
        </authorList>
    </citation>
    <scope>NUCLEOTIDE SEQUENCE [LARGE SCALE GENOMIC DNA]</scope>
</reference>
<dbReference type="GO" id="GO:0005737">
    <property type="term" value="C:cytoplasm"/>
    <property type="evidence" value="ECO:0007669"/>
    <property type="project" value="UniProtKB-ARBA"/>
</dbReference>
<keyword evidence="8" id="KW-1185">Reference proteome</keyword>
<dbReference type="Pfam" id="PF00150">
    <property type="entry name" value="Cellulase"/>
    <property type="match status" value="1"/>
</dbReference>
<protein>
    <submittedName>
        <fullName evidence="7">DEKNAAC100618</fullName>
    </submittedName>
</protein>
<evidence type="ECO:0000256" key="4">
    <source>
        <dbReference type="ARBA" id="ARBA00023316"/>
    </source>
</evidence>
<gene>
    <name evidence="7" type="ORF">BRENAR_LOCUS501</name>
</gene>
<organism evidence="7 8">
    <name type="scientific">Brettanomyces naardenensis</name>
    <name type="common">Yeast</name>
    <dbReference type="NCBI Taxonomy" id="13370"/>
    <lineage>
        <taxon>Eukaryota</taxon>
        <taxon>Fungi</taxon>
        <taxon>Dikarya</taxon>
        <taxon>Ascomycota</taxon>
        <taxon>Saccharomycotina</taxon>
        <taxon>Pichiomycetes</taxon>
        <taxon>Pichiales</taxon>
        <taxon>Pichiaceae</taxon>
        <taxon>Brettanomyces</taxon>
    </lineage>
</organism>
<dbReference type="FunFam" id="3.20.20.80:FF:000100">
    <property type="entry name" value="Glycoside hydrolase superfamily"/>
    <property type="match status" value="1"/>
</dbReference>
<dbReference type="STRING" id="13370.A0A448YFN7"/>
<evidence type="ECO:0000256" key="5">
    <source>
        <dbReference type="RuleBase" id="RU361153"/>
    </source>
</evidence>
<evidence type="ECO:0000256" key="1">
    <source>
        <dbReference type="ARBA" id="ARBA00005641"/>
    </source>
</evidence>
<proteinExistence type="inferred from homology"/>
<dbReference type="GO" id="GO:0009251">
    <property type="term" value="P:glucan catabolic process"/>
    <property type="evidence" value="ECO:0007669"/>
    <property type="project" value="TreeGrafter"/>
</dbReference>
<dbReference type="FunCoup" id="A0A448YFN7">
    <property type="interactions" value="47"/>
</dbReference>
<dbReference type="GO" id="GO:0046557">
    <property type="term" value="F:glucan endo-1,6-beta-glucosidase activity"/>
    <property type="evidence" value="ECO:0007669"/>
    <property type="project" value="TreeGrafter"/>
</dbReference>
<keyword evidence="4" id="KW-0961">Cell wall biogenesis/degradation</keyword>
<dbReference type="SUPFAM" id="SSF51445">
    <property type="entry name" value="(Trans)glycosidases"/>
    <property type="match status" value="1"/>
</dbReference>
<feature type="domain" description="Glycoside hydrolase family 5" evidence="6">
    <location>
        <begin position="80"/>
        <end position="365"/>
    </location>
</feature>
<dbReference type="PANTHER" id="PTHR31297">
    <property type="entry name" value="GLUCAN ENDO-1,6-BETA-GLUCOSIDASE B"/>
    <property type="match status" value="1"/>
</dbReference>
<dbReference type="GO" id="GO:0009986">
    <property type="term" value="C:cell surface"/>
    <property type="evidence" value="ECO:0007669"/>
    <property type="project" value="TreeGrafter"/>
</dbReference>
<accession>A0A448YFN7</accession>
<dbReference type="InterPro" id="IPR017853">
    <property type="entry name" value="GH"/>
</dbReference>
<sequence length="493" mass="56733">MFRQLKLKISGQAVPVSKAAADEGKEPSIRSIYQSRQNFGVNFGSVFVLEKFIYDKQFIEGATVELDAIKNCVKKKGVDETRKEMEDHWNNYCSDEDWKWLRSKGVQSVRIPIGYWIVGGGKFTRGTSYASIAEVYKNAWNILIEKYIIKAEQYHISVLVDLHALERGANTGDHSGEKFSKPGFWNSSKSISHTCDILQFMAAELAKFDNISGLQIVNEAVFDNEGRHQKNYYASAANTIRKVNDNIPIVISDGWWPQDYANWIANNGGGSLGVVIDDHVYRCFSDSDKCKDADQLTRELENTILPDNVADKADFIVGEYSCVLDGQTWSKTNGDRDSKVKQYGNKEVQIFQQRARAGYYFWCYKFQWGDGGEWGFRPMVDRGAIPMRRTSINLPSEDEFNKTLDELYRQHEQYWNGQNPSEHYEHWRYKEGFTTGWADSLAFAKFDNSRIGRLVAWKDARMKEHIKARGNSGFLWEWDQGFQRAVDIFAHRD</sequence>
<dbReference type="InParanoid" id="A0A448YFN7"/>
<dbReference type="GO" id="GO:0071555">
    <property type="term" value="P:cell wall organization"/>
    <property type="evidence" value="ECO:0007669"/>
    <property type="project" value="UniProtKB-KW"/>
</dbReference>
<evidence type="ECO:0000313" key="7">
    <source>
        <dbReference type="EMBL" id="VEU19765.1"/>
    </source>
</evidence>
<evidence type="ECO:0000256" key="2">
    <source>
        <dbReference type="ARBA" id="ARBA00022801"/>
    </source>
</evidence>
<dbReference type="OrthoDB" id="1887033at2759"/>
<dbReference type="AlphaFoldDB" id="A0A448YFN7"/>
<dbReference type="PANTHER" id="PTHR31297:SF43">
    <property type="entry name" value="GLUCAN 1,3-BETA-GLUCOSIDASE 3"/>
    <property type="match status" value="1"/>
</dbReference>
<dbReference type="InterPro" id="IPR001547">
    <property type="entry name" value="Glyco_hydro_5"/>
</dbReference>
<evidence type="ECO:0000256" key="3">
    <source>
        <dbReference type="ARBA" id="ARBA00023295"/>
    </source>
</evidence>
<comment type="similarity">
    <text evidence="1 5">Belongs to the glycosyl hydrolase 5 (cellulase A) family.</text>
</comment>
<dbReference type="EMBL" id="CAACVR010000001">
    <property type="protein sequence ID" value="VEU19765.1"/>
    <property type="molecule type" value="Genomic_DNA"/>
</dbReference>